<accession>A0ABS4E3F9</accession>
<gene>
    <name evidence="4" type="ORF">J2Z17_003932</name>
</gene>
<dbReference type="Gene3D" id="1.10.101.10">
    <property type="entry name" value="PGBD-like superfamily/PGBD"/>
    <property type="match status" value="1"/>
</dbReference>
<feature type="chain" id="PRO_5045245734" description="Peptidoglycan binding-like domain-containing protein" evidence="2">
    <location>
        <begin position="22"/>
        <end position="327"/>
    </location>
</feature>
<dbReference type="EMBL" id="JAGGJU010000011">
    <property type="protein sequence ID" value="MBP1852475.1"/>
    <property type="molecule type" value="Genomic_DNA"/>
</dbReference>
<dbReference type="InterPro" id="IPR036365">
    <property type="entry name" value="PGBD-like_sf"/>
</dbReference>
<proteinExistence type="predicted"/>
<dbReference type="RefSeq" id="WP_209947307.1">
    <property type="nucleotide sequence ID" value="NZ_JAGGJU010000011.1"/>
</dbReference>
<name>A0ABS4E3F9_9HYPH</name>
<dbReference type="Proteomes" id="UP000759443">
    <property type="component" value="Unassembled WGS sequence"/>
</dbReference>
<dbReference type="SUPFAM" id="SSF47090">
    <property type="entry name" value="PGBD-like"/>
    <property type="match status" value="1"/>
</dbReference>
<protein>
    <recommendedName>
        <fullName evidence="3">Peptidoglycan binding-like domain-containing protein</fullName>
    </recommendedName>
</protein>
<evidence type="ECO:0000259" key="3">
    <source>
        <dbReference type="Pfam" id="PF01471"/>
    </source>
</evidence>
<evidence type="ECO:0000313" key="5">
    <source>
        <dbReference type="Proteomes" id="UP000759443"/>
    </source>
</evidence>
<reference evidence="4 5" key="1">
    <citation type="submission" date="2021-03" db="EMBL/GenBank/DDBJ databases">
        <title>Genomic Encyclopedia of Type Strains, Phase IV (KMG-IV): sequencing the most valuable type-strain genomes for metagenomic binning, comparative biology and taxonomic classification.</title>
        <authorList>
            <person name="Goeker M."/>
        </authorList>
    </citation>
    <scope>NUCLEOTIDE SEQUENCE [LARGE SCALE GENOMIC DNA]</scope>
    <source>
        <strain evidence="4 5">DSM 21600</strain>
    </source>
</reference>
<keyword evidence="5" id="KW-1185">Reference proteome</keyword>
<organism evidence="4 5">
    <name type="scientific">Rhizobium halophytocola</name>
    <dbReference type="NCBI Taxonomy" id="735519"/>
    <lineage>
        <taxon>Bacteria</taxon>
        <taxon>Pseudomonadati</taxon>
        <taxon>Pseudomonadota</taxon>
        <taxon>Alphaproteobacteria</taxon>
        <taxon>Hyphomicrobiales</taxon>
        <taxon>Rhizobiaceae</taxon>
        <taxon>Rhizobium/Agrobacterium group</taxon>
        <taxon>Rhizobium</taxon>
    </lineage>
</organism>
<dbReference type="InterPro" id="IPR002477">
    <property type="entry name" value="Peptidoglycan-bd-like"/>
</dbReference>
<dbReference type="InterPro" id="IPR036366">
    <property type="entry name" value="PGBDSf"/>
</dbReference>
<evidence type="ECO:0000256" key="1">
    <source>
        <dbReference type="SAM" id="MobiDB-lite"/>
    </source>
</evidence>
<evidence type="ECO:0000313" key="4">
    <source>
        <dbReference type="EMBL" id="MBP1852475.1"/>
    </source>
</evidence>
<comment type="caution">
    <text evidence="4">The sequence shown here is derived from an EMBL/GenBank/DDBJ whole genome shotgun (WGS) entry which is preliminary data.</text>
</comment>
<keyword evidence="2" id="KW-0732">Signal</keyword>
<feature type="signal peptide" evidence="2">
    <location>
        <begin position="1"/>
        <end position="21"/>
    </location>
</feature>
<dbReference type="Pfam" id="PF01471">
    <property type="entry name" value="PG_binding_1"/>
    <property type="match status" value="1"/>
</dbReference>
<sequence>MTARLVFMILGLILGALPAAAQQFDRVVALVVSVGTGAARADAVQTQLQLMGVETLRSVDPNNSELRSILTRFAREAANSRATVVYIDAPAVNFEGRSFVLPAGAKLDRSTDIFTQGIPINAFSRSSAQAEQGGAVVMTAVDIRSELASGLSVMKSAPEGTPGSGSVLVADVSAFGPVIANLSAAATQPQVELGALLRRLSVVDNVSISSFPANPINLREPPQQAEAAPAPVAIPQAEPQPETASEAPEAAAAPAETPEELTLLEQQLSRAAKRAIQRKLRDLGFYQGLVDGVFGPQTHDAIKAFQKGRSAEPTGLLNRRQLLELSA</sequence>
<evidence type="ECO:0000256" key="2">
    <source>
        <dbReference type="SAM" id="SignalP"/>
    </source>
</evidence>
<feature type="domain" description="Peptidoglycan binding-like" evidence="3">
    <location>
        <begin position="274"/>
        <end position="321"/>
    </location>
</feature>
<feature type="region of interest" description="Disordered" evidence="1">
    <location>
        <begin position="237"/>
        <end position="258"/>
    </location>
</feature>